<dbReference type="AlphaFoldDB" id="A0A225AC55"/>
<dbReference type="GeneID" id="31006279"/>
<dbReference type="InterPro" id="IPR001138">
    <property type="entry name" value="Zn2Cys6_DnaBD"/>
</dbReference>
<evidence type="ECO:0000256" key="2">
    <source>
        <dbReference type="ARBA" id="ARBA00023125"/>
    </source>
</evidence>
<keyword evidence="2" id="KW-0238">DNA-binding</keyword>
<name>A0A225AC55_TALAT</name>
<dbReference type="CDD" id="cd00067">
    <property type="entry name" value="GAL4"/>
    <property type="match status" value="1"/>
</dbReference>
<feature type="compositionally biased region" description="Basic and acidic residues" evidence="5">
    <location>
        <begin position="28"/>
        <end position="53"/>
    </location>
</feature>
<evidence type="ECO:0008006" key="8">
    <source>
        <dbReference type="Google" id="ProtNLM"/>
    </source>
</evidence>
<accession>A0A225AC55</accession>
<evidence type="ECO:0000313" key="6">
    <source>
        <dbReference type="EMBL" id="OKL57940.1"/>
    </source>
</evidence>
<dbReference type="GO" id="GO:0003677">
    <property type="term" value="F:DNA binding"/>
    <property type="evidence" value="ECO:0007669"/>
    <property type="project" value="UniProtKB-KW"/>
</dbReference>
<feature type="compositionally biased region" description="Polar residues" evidence="5">
    <location>
        <begin position="11"/>
        <end position="27"/>
    </location>
</feature>
<keyword evidence="3" id="KW-0804">Transcription</keyword>
<comment type="caution">
    <text evidence="6">The sequence shown here is derived from an EMBL/GenBank/DDBJ whole genome shotgun (WGS) entry which is preliminary data.</text>
</comment>
<keyword evidence="7" id="KW-1185">Reference proteome</keyword>
<reference evidence="6 7" key="1">
    <citation type="submission" date="2015-06" db="EMBL/GenBank/DDBJ databases">
        <title>Talaromyces atroroseus IBT 11181 draft genome.</title>
        <authorList>
            <person name="Rasmussen K.B."/>
            <person name="Rasmussen S."/>
            <person name="Petersen B."/>
            <person name="Sicheritz-Ponten T."/>
            <person name="Mortensen U.H."/>
            <person name="Thrane U."/>
        </authorList>
    </citation>
    <scope>NUCLEOTIDE SEQUENCE [LARGE SCALE GENOMIC DNA]</scope>
    <source>
        <strain evidence="6 7">IBT 11181</strain>
    </source>
</reference>
<dbReference type="Proteomes" id="UP000214365">
    <property type="component" value="Unassembled WGS sequence"/>
</dbReference>
<gene>
    <name evidence="6" type="ORF">UA08_06524</name>
</gene>
<feature type="compositionally biased region" description="Polar residues" evidence="5">
    <location>
        <begin position="80"/>
        <end position="93"/>
    </location>
</feature>
<dbReference type="InterPro" id="IPR036864">
    <property type="entry name" value="Zn2-C6_fun-type_DNA-bd_sf"/>
</dbReference>
<dbReference type="GO" id="GO:0000981">
    <property type="term" value="F:DNA-binding transcription factor activity, RNA polymerase II-specific"/>
    <property type="evidence" value="ECO:0007669"/>
    <property type="project" value="InterPro"/>
</dbReference>
<feature type="compositionally biased region" description="Polar residues" evidence="5">
    <location>
        <begin position="157"/>
        <end position="168"/>
    </location>
</feature>
<keyword evidence="4" id="KW-0539">Nucleus</keyword>
<sequence>MSVAENPRLPTPQSFPSGGSSIPPESQQTHEKANPPPEVKEPTRARKACDECRRKKVKCEHGQQGGDIAGKRKRSGRTPAPSQRTTNQGNASDVNAVEHATTTEAPDREGQAQSSQTASERPRRLGAGKRKLSEAFDQNPPSNVSQRPRKLAAVSEIPSNANANTQQAKQRKKPGHKPRKQPDSASIVIPDTPETSPSPAERSSPQPQPFDGNITVSIDLAWHLHMNNEVERRMSDVELEWRGMCRDMENIQDKWQHLLESMYMTRQVMDEWTSRFLRQKQHAE</sequence>
<evidence type="ECO:0000313" key="7">
    <source>
        <dbReference type="Proteomes" id="UP000214365"/>
    </source>
</evidence>
<evidence type="ECO:0000256" key="5">
    <source>
        <dbReference type="SAM" id="MobiDB-lite"/>
    </source>
</evidence>
<feature type="region of interest" description="Disordered" evidence="5">
    <location>
        <begin position="1"/>
        <end position="213"/>
    </location>
</feature>
<dbReference type="OrthoDB" id="4225670at2759"/>
<feature type="compositionally biased region" description="Polar residues" evidence="5">
    <location>
        <begin position="193"/>
        <end position="205"/>
    </location>
</feature>
<keyword evidence="1" id="KW-0805">Transcription regulation</keyword>
<dbReference type="RefSeq" id="XP_020118061.1">
    <property type="nucleotide sequence ID" value="XM_020268811.1"/>
</dbReference>
<evidence type="ECO:0000256" key="3">
    <source>
        <dbReference type="ARBA" id="ARBA00023163"/>
    </source>
</evidence>
<evidence type="ECO:0000256" key="1">
    <source>
        <dbReference type="ARBA" id="ARBA00023015"/>
    </source>
</evidence>
<protein>
    <recommendedName>
        <fullName evidence="8">Zn(2)-C6 fungal-type domain-containing protein</fullName>
    </recommendedName>
</protein>
<proteinExistence type="predicted"/>
<feature type="compositionally biased region" description="Basic residues" evidence="5">
    <location>
        <begin position="169"/>
        <end position="179"/>
    </location>
</feature>
<dbReference type="SUPFAM" id="SSF57701">
    <property type="entry name" value="Zn2/Cys6 DNA-binding domain"/>
    <property type="match status" value="1"/>
</dbReference>
<organism evidence="6 7">
    <name type="scientific">Talaromyces atroroseus</name>
    <dbReference type="NCBI Taxonomy" id="1441469"/>
    <lineage>
        <taxon>Eukaryota</taxon>
        <taxon>Fungi</taxon>
        <taxon>Dikarya</taxon>
        <taxon>Ascomycota</taxon>
        <taxon>Pezizomycotina</taxon>
        <taxon>Eurotiomycetes</taxon>
        <taxon>Eurotiomycetidae</taxon>
        <taxon>Eurotiales</taxon>
        <taxon>Trichocomaceae</taxon>
        <taxon>Talaromyces</taxon>
        <taxon>Talaromyces sect. Trachyspermi</taxon>
    </lineage>
</organism>
<dbReference type="EMBL" id="LFMY01000010">
    <property type="protein sequence ID" value="OKL57940.1"/>
    <property type="molecule type" value="Genomic_DNA"/>
</dbReference>
<evidence type="ECO:0000256" key="4">
    <source>
        <dbReference type="ARBA" id="ARBA00023242"/>
    </source>
</evidence>
<dbReference type="GO" id="GO:0008270">
    <property type="term" value="F:zinc ion binding"/>
    <property type="evidence" value="ECO:0007669"/>
    <property type="project" value="InterPro"/>
</dbReference>